<evidence type="ECO:0000259" key="3">
    <source>
        <dbReference type="Pfam" id="PF21478"/>
    </source>
</evidence>
<evidence type="ECO:0000256" key="2">
    <source>
        <dbReference type="ARBA" id="ARBA00023002"/>
    </source>
</evidence>
<dbReference type="InterPro" id="IPR006230">
    <property type="entry name" value="MutL"/>
</dbReference>
<keyword evidence="1" id="KW-0663">Pyridoxal phosphate</keyword>
<dbReference type="Gene3D" id="3.90.1150.10">
    <property type="entry name" value="Aspartate Aminotransferase, domain 1"/>
    <property type="match status" value="1"/>
</dbReference>
<dbReference type="GO" id="GO:0005829">
    <property type="term" value="C:cytosol"/>
    <property type="evidence" value="ECO:0007669"/>
    <property type="project" value="TreeGrafter"/>
</dbReference>
<evidence type="ECO:0000256" key="1">
    <source>
        <dbReference type="ARBA" id="ARBA00022898"/>
    </source>
</evidence>
<sequence length="270" mass="29911">MMVAGVVLTMTAESAARAALGAGAIVMDVIASNDGRLPHEKIQRIRNLRPDMILLSGGIDGGTVSHVVELAELIKAADPQPRFGVGYELPVIYAGNKDARDIPYSIGKVQTFHGNFLVMVKAYTFLRIIGEQGLKEISKSAILNANYIIQSLKNDYYLVYSDFCMHEGVLSGKNLKERGIKTLDVAKRLLDFGLHAPTVYFPLIVSEALMIEPTDSESKETLDKFIEVMKKIRKEADENPDILKTAPHSTPVRRLDEVKAIKELKTIWTK</sequence>
<name>X1MK11_9ZZZZ</name>
<dbReference type="GO" id="GO:0004375">
    <property type="term" value="F:glycine dehydrogenase (decarboxylating) activity"/>
    <property type="evidence" value="ECO:0007669"/>
    <property type="project" value="InterPro"/>
</dbReference>
<dbReference type="InterPro" id="IPR015424">
    <property type="entry name" value="PyrdxlP-dep_Trfase"/>
</dbReference>
<dbReference type="AlphaFoldDB" id="X1MK11"/>
<accession>X1MK11</accession>
<dbReference type="GO" id="GO:0016594">
    <property type="term" value="F:glycine binding"/>
    <property type="evidence" value="ECO:0007669"/>
    <property type="project" value="TreeGrafter"/>
</dbReference>
<dbReference type="SUPFAM" id="SSF53383">
    <property type="entry name" value="PLP-dependent transferases"/>
    <property type="match status" value="1"/>
</dbReference>
<dbReference type="InterPro" id="IPR020581">
    <property type="entry name" value="GDC_P"/>
</dbReference>
<proteinExistence type="predicted"/>
<evidence type="ECO:0000313" key="4">
    <source>
        <dbReference type="EMBL" id="GAI15040.1"/>
    </source>
</evidence>
<dbReference type="EMBL" id="BARV01009330">
    <property type="protein sequence ID" value="GAI15040.1"/>
    <property type="molecule type" value="Genomic_DNA"/>
</dbReference>
<protein>
    <recommendedName>
        <fullName evidence="3">Glycine dehydrogenase C-terminal domain-containing protein</fullName>
    </recommendedName>
</protein>
<dbReference type="PANTHER" id="PTHR11773:SF1">
    <property type="entry name" value="GLYCINE DEHYDROGENASE (DECARBOXYLATING), MITOCHONDRIAL"/>
    <property type="match status" value="1"/>
</dbReference>
<dbReference type="Pfam" id="PF21478">
    <property type="entry name" value="GcvP2_C"/>
    <property type="match status" value="1"/>
</dbReference>
<reference evidence="4" key="1">
    <citation type="journal article" date="2014" name="Front. Microbiol.">
        <title>High frequency of phylogenetically diverse reductive dehalogenase-homologous genes in deep subseafloor sedimentary metagenomes.</title>
        <authorList>
            <person name="Kawai M."/>
            <person name="Futagami T."/>
            <person name="Toyoda A."/>
            <person name="Takaki Y."/>
            <person name="Nishi S."/>
            <person name="Hori S."/>
            <person name="Arai W."/>
            <person name="Tsubouchi T."/>
            <person name="Morono Y."/>
            <person name="Uchiyama I."/>
            <person name="Ito T."/>
            <person name="Fujiyama A."/>
            <person name="Inagaki F."/>
            <person name="Takami H."/>
        </authorList>
    </citation>
    <scope>NUCLEOTIDE SEQUENCE</scope>
    <source>
        <strain evidence="4">Expedition CK06-06</strain>
    </source>
</reference>
<dbReference type="GO" id="GO:0019464">
    <property type="term" value="P:glycine decarboxylation via glycine cleavage system"/>
    <property type="evidence" value="ECO:0007669"/>
    <property type="project" value="TreeGrafter"/>
</dbReference>
<feature type="domain" description="Glycine dehydrogenase C-terminal" evidence="3">
    <location>
        <begin position="138"/>
        <end position="238"/>
    </location>
</feature>
<comment type="caution">
    <text evidence="4">The sequence shown here is derived from an EMBL/GenBank/DDBJ whole genome shotgun (WGS) entry which is preliminary data.</text>
</comment>
<dbReference type="FunFam" id="3.90.1150.10:FF:000014">
    <property type="entry name" value="Probable glycine dehydrogenase (decarboxylating) subunit 2"/>
    <property type="match status" value="1"/>
</dbReference>
<dbReference type="PANTHER" id="PTHR11773">
    <property type="entry name" value="GLYCINE DEHYDROGENASE, DECARBOXYLATING"/>
    <property type="match status" value="1"/>
</dbReference>
<dbReference type="GO" id="GO:0030170">
    <property type="term" value="F:pyridoxal phosphate binding"/>
    <property type="evidence" value="ECO:0007669"/>
    <property type="project" value="TreeGrafter"/>
</dbReference>
<dbReference type="InterPro" id="IPR015422">
    <property type="entry name" value="PyrdxlP-dep_Trfase_small"/>
</dbReference>
<organism evidence="4">
    <name type="scientific">marine sediment metagenome</name>
    <dbReference type="NCBI Taxonomy" id="412755"/>
    <lineage>
        <taxon>unclassified sequences</taxon>
        <taxon>metagenomes</taxon>
        <taxon>ecological metagenomes</taxon>
    </lineage>
</organism>
<gene>
    <name evidence="4" type="ORF">S06H3_18443</name>
</gene>
<dbReference type="InterPro" id="IPR049316">
    <property type="entry name" value="GDC-P_C"/>
</dbReference>
<dbReference type="Pfam" id="PF13941">
    <property type="entry name" value="MutL"/>
    <property type="match status" value="1"/>
</dbReference>
<keyword evidence="2" id="KW-0560">Oxidoreductase</keyword>
<dbReference type="GO" id="GO:0005960">
    <property type="term" value="C:glycine cleavage complex"/>
    <property type="evidence" value="ECO:0007669"/>
    <property type="project" value="TreeGrafter"/>
</dbReference>